<feature type="domain" description="F-box" evidence="1">
    <location>
        <begin position="3"/>
        <end position="49"/>
    </location>
</feature>
<dbReference type="Pfam" id="PF12937">
    <property type="entry name" value="F-box-like"/>
    <property type="match status" value="1"/>
</dbReference>
<evidence type="ECO:0000313" key="2">
    <source>
        <dbReference type="EMBL" id="KAL2870468.1"/>
    </source>
</evidence>
<sequence>MLLADLPEEILHHIFSNHFSKDNHSLALLASLSKRFNRIATPILYSHVTLGVEDGDESRKVRRFVMSVFSNPYLAQCVRSLELNALPWVSHQSLSRRRKDIAERNVARDILGRPDRLDMFKLAAVVRRLPLVDEHKRHWCSELQESSPSLDALIALAFVFLPDLSRLESNWSSNPIFIWRMLPETYSSKVDSKLTALALRNLTHLKVNSEFPCGNSSEILPFFQMPSLAHFFGSNWGPIRRDGWFDGAENGTVEDPESDGKIRESPIVHLELRHCSIDSYSLQTIVQKCLSVRTFILHRDWDPRLHVRLPADSITKALHPLRGTLENIALSFEPGIYIHQEGEVYPLDFSHFPVLTNLSVAVGYIMHDPQDFDPPRFSQNHDSGSGRDRLIDVVPLHDRLPESLEVLRIGGFSTQPQMQYLIDDCCRLLQRRSQFPRLRELWIEASFDEPDSAFDTRALRLKAHSADVRLRGIDNTEIPFRDTDDLHTNAGYNWGMNGEFKWATKLF</sequence>
<reference evidence="2 3" key="1">
    <citation type="submission" date="2024-07" db="EMBL/GenBank/DDBJ databases">
        <title>Section-level genome sequencing and comparative genomics of Aspergillus sections Usti and Cavernicolus.</title>
        <authorList>
            <consortium name="Lawrence Berkeley National Laboratory"/>
            <person name="Nybo J.L."/>
            <person name="Vesth T.C."/>
            <person name="Theobald S."/>
            <person name="Frisvad J.C."/>
            <person name="Larsen T.O."/>
            <person name="Kjaerboelling I."/>
            <person name="Rothschild-Mancinelli K."/>
            <person name="Lyhne E.K."/>
            <person name="Kogle M.E."/>
            <person name="Barry K."/>
            <person name="Clum A."/>
            <person name="Na H."/>
            <person name="Ledsgaard L."/>
            <person name="Lin J."/>
            <person name="Lipzen A."/>
            <person name="Kuo A."/>
            <person name="Riley R."/>
            <person name="Mondo S."/>
            <person name="Labutti K."/>
            <person name="Haridas S."/>
            <person name="Pangalinan J."/>
            <person name="Salamov A.A."/>
            <person name="Simmons B.A."/>
            <person name="Magnuson J.K."/>
            <person name="Chen J."/>
            <person name="Drula E."/>
            <person name="Henrissat B."/>
            <person name="Wiebenga A."/>
            <person name="Lubbers R.J."/>
            <person name="Gomes A.C."/>
            <person name="Macurrencykelacurrency M.R."/>
            <person name="Stajich J."/>
            <person name="Grigoriev I.V."/>
            <person name="Mortensen U.H."/>
            <person name="De Vries R.P."/>
            <person name="Baker S.E."/>
            <person name="Andersen M.R."/>
        </authorList>
    </citation>
    <scope>NUCLEOTIDE SEQUENCE [LARGE SCALE GENOMIC DNA]</scope>
    <source>
        <strain evidence="2 3">CBS 449.75</strain>
    </source>
</reference>
<dbReference type="InterPro" id="IPR001810">
    <property type="entry name" value="F-box_dom"/>
</dbReference>
<protein>
    <recommendedName>
        <fullName evidence="1">F-box domain-containing protein</fullName>
    </recommendedName>
</protein>
<evidence type="ECO:0000259" key="1">
    <source>
        <dbReference type="Pfam" id="PF12937"/>
    </source>
</evidence>
<dbReference type="EMBL" id="JBFXLQ010000006">
    <property type="protein sequence ID" value="KAL2870468.1"/>
    <property type="molecule type" value="Genomic_DNA"/>
</dbReference>
<proteinExistence type="predicted"/>
<dbReference type="Proteomes" id="UP001610432">
    <property type="component" value="Unassembled WGS sequence"/>
</dbReference>
<evidence type="ECO:0000313" key="3">
    <source>
        <dbReference type="Proteomes" id="UP001610432"/>
    </source>
</evidence>
<keyword evidence="3" id="KW-1185">Reference proteome</keyword>
<accession>A0ABR4M0X8</accession>
<gene>
    <name evidence="2" type="ORF">BJX67DRAFT_285440</name>
</gene>
<dbReference type="RefSeq" id="XP_070889447.1">
    <property type="nucleotide sequence ID" value="XM_071026717.1"/>
</dbReference>
<dbReference type="GeneID" id="98141789"/>
<organism evidence="2 3">
    <name type="scientific">Aspergillus lucknowensis</name>
    <dbReference type="NCBI Taxonomy" id="176173"/>
    <lineage>
        <taxon>Eukaryota</taxon>
        <taxon>Fungi</taxon>
        <taxon>Dikarya</taxon>
        <taxon>Ascomycota</taxon>
        <taxon>Pezizomycotina</taxon>
        <taxon>Eurotiomycetes</taxon>
        <taxon>Eurotiomycetidae</taxon>
        <taxon>Eurotiales</taxon>
        <taxon>Aspergillaceae</taxon>
        <taxon>Aspergillus</taxon>
        <taxon>Aspergillus subgen. Nidulantes</taxon>
    </lineage>
</organism>
<comment type="caution">
    <text evidence="2">The sequence shown here is derived from an EMBL/GenBank/DDBJ whole genome shotgun (WGS) entry which is preliminary data.</text>
</comment>
<name>A0ABR4M0X8_9EURO</name>